<evidence type="ECO:0000313" key="3">
    <source>
        <dbReference type="Proteomes" id="UP000070659"/>
    </source>
</evidence>
<dbReference type="PANTHER" id="PTHR36456">
    <property type="entry name" value="UPF0232 PROTEIN SCO3875"/>
    <property type="match status" value="1"/>
</dbReference>
<reference evidence="2 3" key="1">
    <citation type="submission" date="2015-02" db="EMBL/GenBank/DDBJ databases">
        <title>Physiological reanalysis, assessment of diazotrophy, and genome sequences of multiple isolates of Streptomyces thermoautotrophicus.</title>
        <authorList>
            <person name="MacKellar D.C."/>
            <person name="Lieber L."/>
            <person name="Norman J."/>
            <person name="Bolger A."/>
            <person name="Tobin C."/>
            <person name="Murray J.W."/>
            <person name="Prell J."/>
        </authorList>
    </citation>
    <scope>NUCLEOTIDE SEQUENCE [LARGE SCALE GENOMIC DNA]</scope>
    <source>
        <strain evidence="2 3">UBT1</strain>
    </source>
</reference>
<dbReference type="PANTHER" id="PTHR36456:SF1">
    <property type="entry name" value="UPF0232 PROTEIN SCO3875"/>
    <property type="match status" value="1"/>
</dbReference>
<dbReference type="PATRIC" id="fig|1469144.8.peg.785"/>
<dbReference type="AlphaFoldDB" id="A0A132MJB9"/>
<evidence type="ECO:0008006" key="4">
    <source>
        <dbReference type="Google" id="ProtNLM"/>
    </source>
</evidence>
<dbReference type="InterPro" id="IPR007922">
    <property type="entry name" value="DciA-like"/>
</dbReference>
<feature type="region of interest" description="Disordered" evidence="1">
    <location>
        <begin position="155"/>
        <end position="174"/>
    </location>
</feature>
<dbReference type="Pfam" id="PF05258">
    <property type="entry name" value="DciA"/>
    <property type="match status" value="1"/>
</dbReference>
<accession>A0A132MJB9</accession>
<dbReference type="RefSeq" id="WP_067071528.1">
    <property type="nucleotide sequence ID" value="NZ_JYIJ01000019.1"/>
</dbReference>
<sequence length="174" mass="18474">MSADKPEDGTGPSGIDLARAALAAARAEARRRGVRPGSAGAGEGRVRRRSGAGPDDRDPQPLAATIRRLLAERGWEMPAAVHTAMARWDDIVGPEVAAHCRPQRFDDGELIVQADSTAWATQVRLLAADLVCRLNTELGHGTVKRVKVLGPGAPARRKGSLRVFGGRGPRDTYG</sequence>
<dbReference type="Proteomes" id="UP000070659">
    <property type="component" value="Unassembled WGS sequence"/>
</dbReference>
<organism evidence="2 3">
    <name type="scientific">Carbonactinospora thermoautotrophica</name>
    <dbReference type="NCBI Taxonomy" id="1469144"/>
    <lineage>
        <taxon>Bacteria</taxon>
        <taxon>Bacillati</taxon>
        <taxon>Actinomycetota</taxon>
        <taxon>Actinomycetes</taxon>
        <taxon>Kitasatosporales</taxon>
        <taxon>Carbonactinosporaceae</taxon>
        <taxon>Carbonactinospora</taxon>
    </lineage>
</organism>
<dbReference type="EMBL" id="JYIJ01000019">
    <property type="protein sequence ID" value="KWW97863.1"/>
    <property type="molecule type" value="Genomic_DNA"/>
</dbReference>
<name>A0A132MJB9_9ACTN</name>
<evidence type="ECO:0000256" key="1">
    <source>
        <dbReference type="SAM" id="MobiDB-lite"/>
    </source>
</evidence>
<protein>
    <recommendedName>
        <fullName evidence="4">DUF721 domain-containing protein</fullName>
    </recommendedName>
</protein>
<gene>
    <name evidence="2" type="ORF">TH66_20820</name>
</gene>
<comment type="caution">
    <text evidence="2">The sequence shown here is derived from an EMBL/GenBank/DDBJ whole genome shotgun (WGS) entry which is preliminary data.</text>
</comment>
<evidence type="ECO:0000313" key="2">
    <source>
        <dbReference type="EMBL" id="KWW97863.1"/>
    </source>
</evidence>
<proteinExistence type="predicted"/>
<feature type="region of interest" description="Disordered" evidence="1">
    <location>
        <begin position="26"/>
        <end position="61"/>
    </location>
</feature>